<dbReference type="GO" id="GO:0008745">
    <property type="term" value="F:N-acetylmuramoyl-L-alanine amidase activity"/>
    <property type="evidence" value="ECO:0007669"/>
    <property type="project" value="InterPro"/>
</dbReference>
<keyword evidence="4" id="KW-1185">Reference proteome</keyword>
<proteinExistence type="inferred from homology"/>
<name>A0A554S936_9ACTN</name>
<dbReference type="AlphaFoldDB" id="A0A554S936"/>
<dbReference type="SMART" id="SM00701">
    <property type="entry name" value="PGRP"/>
    <property type="match status" value="1"/>
</dbReference>
<sequence length="168" mass="18490">MQGVVLHHTAGANSYSKEESAGIVRSYQTMHIVTNGWCDLGYNFLVDKYGQVFEGRAGSLDGHVRGAHAGVREVNDNTTGVAMMGNFETSNIRDAEWDALRDATTRLIGWRLDDYGLRPLQNLTLNGQTEFRVSGHRNWLATACPGQYGQEWLDAADGLRADIDSALS</sequence>
<organism evidence="3 4">
    <name type="scientific">Aeromicrobium piscarium</name>
    <dbReference type="NCBI Taxonomy" id="2590901"/>
    <lineage>
        <taxon>Bacteria</taxon>
        <taxon>Bacillati</taxon>
        <taxon>Actinomycetota</taxon>
        <taxon>Actinomycetes</taxon>
        <taxon>Propionibacteriales</taxon>
        <taxon>Nocardioidaceae</taxon>
        <taxon>Aeromicrobium</taxon>
    </lineage>
</organism>
<dbReference type="InterPro" id="IPR015510">
    <property type="entry name" value="PGRP"/>
</dbReference>
<dbReference type="PANTHER" id="PTHR11022:SF41">
    <property type="entry name" value="PEPTIDOGLYCAN-RECOGNITION PROTEIN LC-RELATED"/>
    <property type="match status" value="1"/>
</dbReference>
<evidence type="ECO:0000259" key="2">
    <source>
        <dbReference type="SMART" id="SM00701"/>
    </source>
</evidence>
<reference evidence="3 4" key="1">
    <citation type="submission" date="2019-07" db="EMBL/GenBank/DDBJ databases">
        <authorList>
            <person name="Zhao L.H."/>
        </authorList>
    </citation>
    <scope>NUCLEOTIDE SEQUENCE [LARGE SCALE GENOMIC DNA]</scope>
    <source>
        <strain evidence="3 4">Co35</strain>
    </source>
</reference>
<protein>
    <recommendedName>
        <fullName evidence="2">Peptidoglycan recognition protein family domain-containing protein</fullName>
    </recommendedName>
</protein>
<dbReference type="GO" id="GO:0009253">
    <property type="term" value="P:peptidoglycan catabolic process"/>
    <property type="evidence" value="ECO:0007669"/>
    <property type="project" value="InterPro"/>
</dbReference>
<dbReference type="InterPro" id="IPR036505">
    <property type="entry name" value="Amidase/PGRP_sf"/>
</dbReference>
<feature type="domain" description="Peptidoglycan recognition protein family" evidence="2">
    <location>
        <begin position="3"/>
        <end position="130"/>
    </location>
</feature>
<evidence type="ECO:0000256" key="1">
    <source>
        <dbReference type="ARBA" id="ARBA00007553"/>
    </source>
</evidence>
<evidence type="ECO:0000313" key="3">
    <source>
        <dbReference type="EMBL" id="TSD62864.1"/>
    </source>
</evidence>
<dbReference type="CDD" id="cd06583">
    <property type="entry name" value="PGRP"/>
    <property type="match status" value="1"/>
</dbReference>
<dbReference type="Pfam" id="PF01510">
    <property type="entry name" value="Amidase_2"/>
    <property type="match status" value="1"/>
</dbReference>
<dbReference type="SUPFAM" id="SSF55846">
    <property type="entry name" value="N-acetylmuramoyl-L-alanine amidase-like"/>
    <property type="match status" value="1"/>
</dbReference>
<dbReference type="Gene3D" id="3.40.80.10">
    <property type="entry name" value="Peptidoglycan recognition protein-like"/>
    <property type="match status" value="1"/>
</dbReference>
<dbReference type="InterPro" id="IPR002502">
    <property type="entry name" value="Amidase_domain"/>
</dbReference>
<dbReference type="PANTHER" id="PTHR11022">
    <property type="entry name" value="PEPTIDOGLYCAN RECOGNITION PROTEIN"/>
    <property type="match status" value="1"/>
</dbReference>
<gene>
    <name evidence="3" type="ORF">FNM00_10015</name>
</gene>
<evidence type="ECO:0000313" key="4">
    <source>
        <dbReference type="Proteomes" id="UP000316988"/>
    </source>
</evidence>
<comment type="caution">
    <text evidence="3">The sequence shown here is derived from an EMBL/GenBank/DDBJ whole genome shotgun (WGS) entry which is preliminary data.</text>
</comment>
<dbReference type="GO" id="GO:0008270">
    <property type="term" value="F:zinc ion binding"/>
    <property type="evidence" value="ECO:0007669"/>
    <property type="project" value="InterPro"/>
</dbReference>
<dbReference type="EMBL" id="VLNT01000007">
    <property type="protein sequence ID" value="TSD62864.1"/>
    <property type="molecule type" value="Genomic_DNA"/>
</dbReference>
<dbReference type="OrthoDB" id="9773852at2"/>
<dbReference type="InterPro" id="IPR006619">
    <property type="entry name" value="PGRP_domain_met/bac"/>
</dbReference>
<accession>A0A554S936</accession>
<dbReference type="Proteomes" id="UP000316988">
    <property type="component" value="Unassembled WGS sequence"/>
</dbReference>
<comment type="similarity">
    <text evidence="1">Belongs to the N-acetylmuramoyl-L-alanine amidase 2 family.</text>
</comment>